<accession>A0A432ZTL4</accession>
<keyword evidence="4" id="KW-0378">Hydrolase</keyword>
<dbReference type="InterPro" id="IPR040756">
    <property type="entry name" value="Peptidase_M61_N"/>
</dbReference>
<dbReference type="Gene3D" id="1.10.390.10">
    <property type="entry name" value="Neutral Protease Domain 2"/>
    <property type="match status" value="1"/>
</dbReference>
<sequence length="595" mass="66856">MVSYEINPIDLHGHLFSVTVTISNPDPNGQELWLPNWIPGSYLVRDFAKHVIGIYAEQNSQPIKISPIAKNRWQLAPCSGTVSIHYQVYAYDLSVRSAYLDQQQGFFNNTSLCLAVAGQTDEPCELTVLAPQQAPHWHLATGMPRVDGDVHGFGRFSAENYDALIDYPFLLGELSIKEFIAHGIKHRLVLSGRHTADLSHITADLARICEHQLQLFGDPAPFTSYTFLTMVVGSGFGGLEHRNSTALLCSRKSLQHHLAGNNSNKLPSDYRTFLSLCCHEYFHSWNVKTLKPRAFLPYQLDQESYTEQLWFYEGMTSYFDDYLLHQAGITSAEEYLETLGDTIARVYRGSGLFQQSITESSFLTWTKFYQQDENAPNAIVSYYAKGALIALCLDLQLRLQSDHQLTLAEVMRELWHTYGKTGKGTADDTVLEFLHKYDGINVREFLQQALYEKGKLPLAELLQNFGVTLRWHPAADDNGYNGKLASPAAPVALGAKYKAHANGLEITHVFHDEAAHHAGLSANDRIVAINYLQANDKTIKELLNAAKPGTQATIHAFRRDELLELTLTWDKPAATCAVLSVQKPEQLQQWLNWQA</sequence>
<evidence type="ECO:0000313" key="4">
    <source>
        <dbReference type="EMBL" id="RUO81274.1"/>
    </source>
</evidence>
<evidence type="ECO:0000259" key="1">
    <source>
        <dbReference type="Pfam" id="PF05299"/>
    </source>
</evidence>
<dbReference type="Pfam" id="PF13180">
    <property type="entry name" value="PDZ_2"/>
    <property type="match status" value="1"/>
</dbReference>
<feature type="domain" description="Peptidase M61 N-terminal" evidence="3">
    <location>
        <begin position="3"/>
        <end position="173"/>
    </location>
</feature>
<dbReference type="SUPFAM" id="SSF55486">
    <property type="entry name" value="Metalloproteases ('zincins'), catalytic domain"/>
    <property type="match status" value="1"/>
</dbReference>
<dbReference type="PIRSF" id="PIRSF016493">
    <property type="entry name" value="Glycyl_aminpptds"/>
    <property type="match status" value="1"/>
</dbReference>
<dbReference type="EMBL" id="PIQH01000001">
    <property type="protein sequence ID" value="RUO81274.1"/>
    <property type="molecule type" value="Genomic_DNA"/>
</dbReference>
<feature type="domain" description="PDZ" evidence="2">
    <location>
        <begin position="492"/>
        <end position="567"/>
    </location>
</feature>
<dbReference type="Pfam" id="PF05299">
    <property type="entry name" value="Peptidase_M61"/>
    <property type="match status" value="1"/>
</dbReference>
<proteinExistence type="predicted"/>
<dbReference type="Pfam" id="PF17899">
    <property type="entry name" value="Peptidase_M61_N"/>
    <property type="match status" value="1"/>
</dbReference>
<comment type="caution">
    <text evidence="4">The sequence shown here is derived from an EMBL/GenBank/DDBJ whole genome shotgun (WGS) entry which is preliminary data.</text>
</comment>
<keyword evidence="4" id="KW-0031">Aminopeptidase</keyword>
<protein>
    <submittedName>
        <fullName evidence="4">Aminopeptidase</fullName>
    </submittedName>
</protein>
<dbReference type="InterPro" id="IPR027268">
    <property type="entry name" value="Peptidase_M4/M1_CTD_sf"/>
</dbReference>
<name>A0A432ZTL4_9GAMM</name>
<gene>
    <name evidence="4" type="ORF">CWI84_00490</name>
</gene>
<dbReference type="InterPro" id="IPR007963">
    <property type="entry name" value="Peptidase_M61_catalytic"/>
</dbReference>
<dbReference type="SUPFAM" id="SSF50156">
    <property type="entry name" value="PDZ domain-like"/>
    <property type="match status" value="1"/>
</dbReference>
<evidence type="ECO:0000259" key="3">
    <source>
        <dbReference type="Pfam" id="PF17899"/>
    </source>
</evidence>
<dbReference type="AlphaFoldDB" id="A0A432ZTL4"/>
<dbReference type="InterPro" id="IPR024191">
    <property type="entry name" value="Peptidase_M61"/>
</dbReference>
<dbReference type="GO" id="GO:0004177">
    <property type="term" value="F:aminopeptidase activity"/>
    <property type="evidence" value="ECO:0007669"/>
    <property type="project" value="UniProtKB-KW"/>
</dbReference>
<evidence type="ECO:0000313" key="5">
    <source>
        <dbReference type="Proteomes" id="UP000287996"/>
    </source>
</evidence>
<reference evidence="4 5" key="1">
    <citation type="journal article" date="2011" name="Front. Microbiol.">
        <title>Genomic signatures of strain selection and enhancement in Bacillus atrophaeus var. globigii, a historical biowarfare simulant.</title>
        <authorList>
            <person name="Gibbons H.S."/>
            <person name="Broomall S.M."/>
            <person name="McNew L.A."/>
            <person name="Daligault H."/>
            <person name="Chapman C."/>
            <person name="Bruce D."/>
            <person name="Karavis M."/>
            <person name="Krepps M."/>
            <person name="McGregor P.A."/>
            <person name="Hong C."/>
            <person name="Park K.H."/>
            <person name="Akmal A."/>
            <person name="Feldman A."/>
            <person name="Lin J.S."/>
            <person name="Chang W.E."/>
            <person name="Higgs B.W."/>
            <person name="Demirev P."/>
            <person name="Lindquist J."/>
            <person name="Liem A."/>
            <person name="Fochler E."/>
            <person name="Read T.D."/>
            <person name="Tapia R."/>
            <person name="Johnson S."/>
            <person name="Bishop-Lilly K.A."/>
            <person name="Detter C."/>
            <person name="Han C."/>
            <person name="Sozhamannan S."/>
            <person name="Rosenzweig C.N."/>
            <person name="Skowronski E.W."/>
        </authorList>
    </citation>
    <scope>NUCLEOTIDE SEQUENCE [LARGE SCALE GENOMIC DNA]</scope>
    <source>
        <strain evidence="4 5">CC-PW-9</strain>
    </source>
</reference>
<keyword evidence="5" id="KW-1185">Reference proteome</keyword>
<dbReference type="Gene3D" id="2.60.40.3650">
    <property type="match status" value="1"/>
</dbReference>
<dbReference type="InterPro" id="IPR001478">
    <property type="entry name" value="PDZ"/>
</dbReference>
<keyword evidence="4" id="KW-0645">Protease</keyword>
<organism evidence="4 5">
    <name type="scientific">Idiomarina tyrosinivorans</name>
    <dbReference type="NCBI Taxonomy" id="1445662"/>
    <lineage>
        <taxon>Bacteria</taxon>
        <taxon>Pseudomonadati</taxon>
        <taxon>Pseudomonadota</taxon>
        <taxon>Gammaproteobacteria</taxon>
        <taxon>Alteromonadales</taxon>
        <taxon>Idiomarinaceae</taxon>
        <taxon>Idiomarina</taxon>
    </lineage>
</organism>
<dbReference type="Gene3D" id="2.30.42.10">
    <property type="match status" value="1"/>
</dbReference>
<dbReference type="OrthoDB" id="9778516at2"/>
<feature type="domain" description="Peptidase M61 catalytic" evidence="1">
    <location>
        <begin position="273"/>
        <end position="389"/>
    </location>
</feature>
<evidence type="ECO:0000259" key="2">
    <source>
        <dbReference type="Pfam" id="PF13180"/>
    </source>
</evidence>
<dbReference type="InterPro" id="IPR036034">
    <property type="entry name" value="PDZ_sf"/>
</dbReference>
<dbReference type="Proteomes" id="UP000287996">
    <property type="component" value="Unassembled WGS sequence"/>
</dbReference>